<feature type="region of interest" description="Disordered" evidence="10">
    <location>
        <begin position="63"/>
        <end position="86"/>
    </location>
</feature>
<comment type="similarity">
    <text evidence="2 9">Belongs to the Mediator complex subunit 15 family.</text>
</comment>
<name>A0AA36G7C9_9BILA</name>
<dbReference type="InterPro" id="IPR036529">
    <property type="entry name" value="KIX_dom_sf"/>
</dbReference>
<evidence type="ECO:0000256" key="2">
    <source>
        <dbReference type="ARBA" id="ARBA00009807"/>
    </source>
</evidence>
<evidence type="ECO:0000256" key="8">
    <source>
        <dbReference type="ARBA" id="ARBA00032016"/>
    </source>
</evidence>
<feature type="region of interest" description="Disordered" evidence="10">
    <location>
        <begin position="1068"/>
        <end position="1124"/>
    </location>
</feature>
<evidence type="ECO:0000256" key="4">
    <source>
        <dbReference type="ARBA" id="ARBA00023015"/>
    </source>
</evidence>
<feature type="compositionally biased region" description="Polar residues" evidence="10">
    <location>
        <begin position="733"/>
        <end position="756"/>
    </location>
</feature>
<accession>A0AA36G7C9</accession>
<evidence type="ECO:0000256" key="7">
    <source>
        <dbReference type="ARBA" id="ARBA00023242"/>
    </source>
</evidence>
<keyword evidence="5 9" id="KW-0010">Activator</keyword>
<evidence type="ECO:0000259" key="12">
    <source>
        <dbReference type="Pfam" id="PF21539"/>
    </source>
</evidence>
<feature type="compositionally biased region" description="Polar residues" evidence="10">
    <location>
        <begin position="564"/>
        <end position="574"/>
    </location>
</feature>
<comment type="subunit">
    <text evidence="9">Component of the Mediator complex.</text>
</comment>
<feature type="compositionally biased region" description="Pro residues" evidence="10">
    <location>
        <begin position="698"/>
        <end position="708"/>
    </location>
</feature>
<dbReference type="InterPro" id="IPR019087">
    <property type="entry name" value="Med15_N"/>
</dbReference>
<reference evidence="13" key="1">
    <citation type="submission" date="2023-06" db="EMBL/GenBank/DDBJ databases">
        <authorList>
            <person name="Delattre M."/>
        </authorList>
    </citation>
    <scope>NUCLEOTIDE SEQUENCE</scope>
    <source>
        <strain evidence="13">AF72</strain>
    </source>
</reference>
<proteinExistence type="inferred from homology"/>
<evidence type="ECO:0000256" key="10">
    <source>
        <dbReference type="SAM" id="MobiDB-lite"/>
    </source>
</evidence>
<feature type="compositionally biased region" description="Polar residues" evidence="10">
    <location>
        <begin position="276"/>
        <end position="296"/>
    </location>
</feature>
<feature type="compositionally biased region" description="Polar residues" evidence="10">
    <location>
        <begin position="1077"/>
        <end position="1095"/>
    </location>
</feature>
<evidence type="ECO:0000256" key="3">
    <source>
        <dbReference type="ARBA" id="ARBA00019613"/>
    </source>
</evidence>
<evidence type="ECO:0000313" key="13">
    <source>
        <dbReference type="EMBL" id="CAJ0580758.1"/>
    </source>
</evidence>
<comment type="function">
    <text evidence="9">Component of the Mediator complex, a coactivator involved in the regulated transcription of nearly all RNA polymerase II-dependent genes. Mediator functions as a bridge to convey information from gene-specific regulatory proteins to the basal RNA polymerase II transcription machinery. Mediator is recruited to promoters by direct interactions with regulatory proteins and serves as a scaffold for the assembly of a functional preinitiation complex with RNA polymerase II and the general transcription factors.</text>
</comment>
<dbReference type="Proteomes" id="UP001177023">
    <property type="component" value="Unassembled WGS sequence"/>
</dbReference>
<dbReference type="EMBL" id="CATQJA010002662">
    <property type="protein sequence ID" value="CAJ0580758.1"/>
    <property type="molecule type" value="Genomic_DNA"/>
</dbReference>
<keyword evidence="4 9" id="KW-0805">Transcription regulation</keyword>
<evidence type="ECO:0000313" key="14">
    <source>
        <dbReference type="Proteomes" id="UP001177023"/>
    </source>
</evidence>
<feature type="non-terminal residue" evidence="13">
    <location>
        <position position="1"/>
    </location>
</feature>
<feature type="domain" description="ARC105/Med15 mediator subunit C-terminal" evidence="12">
    <location>
        <begin position="1165"/>
        <end position="1267"/>
    </location>
</feature>
<dbReference type="Pfam" id="PF09606">
    <property type="entry name" value="Med15_N"/>
    <property type="match status" value="1"/>
</dbReference>
<evidence type="ECO:0000256" key="5">
    <source>
        <dbReference type="ARBA" id="ARBA00023159"/>
    </source>
</evidence>
<sequence>MERHPVDLEFDDLCLFNFERVPEQGLPYHHYLDQNPNPPPNQHYSEATMQFHEPMDQFSAMDVPTTSRQLPPIQLPPPVQQHQPPPHPLPQYSQHYQMPPPPHYQYEPQAMPYQEPLPQKPPMQAQKSACSKTTVEPIYPWDMPRRSPPPNVNLGPDTPGHVLIALKPGEKPPPITDKYYKLNIQSYAPDVVVPGITDQPNYKPAPEPKFPPAPKSLKKPSPYPQCRPSTSRQKRSASIDDEGKFAKPILYLRRKSHTPISPLAKPTTPADAQVISLPQTNRAPGQQPPLQLSINNMPGGIRKAASLESGSDSSISPEGTPSPPQKTSTSESSQTSNKAEAGSFLRTLIAQPESPKPGPSNATLARPSELANPGKRTFEVVDDSEVGQLVSKLAKYDQRVLEAALAKSAELKKQQGQMPSDAQQVIEPAAAARAILPAAAPAPAPAPVPAPRPPPPAHPPLNAFTFMTLAKRCPQALLMNKTLLPATAIAMLKQQYFVNTMERAAEFQQGSGDQRPLEEIAVAVQENDVRLLIAHRARIGAPVEANQQQPSTSRQPTPADSAAKPSSTEPSQPKDSGPKEVIDLTDEPGPSTSRQDFDGSEFLFGPSLDNIYGNQQGSNQNQSPFVKMATDEDWPSQSEPELARNRQNAPNLPVPGDARQVEEYVFQKCVSKDEYMRTIAKVINAINCNSKSAAAPPQLQPAPFPSPGQTPNGVPGGPQYRTAPVPPDPQPTHARQQNGTAALSTPPTSIPPTVQAVQPPPGGTMGQPPPQMGTGPPVGPGFGQTPPADYNPQMIGGQPPYQQPYQPHMVKRETMTPAPYAPPMANPMRPMDVQGRHYPPPSTPHQPYGMDTGYAPPNHGRSVLESLISTPQVQPQSSYPQANNMVGQMPNDGRMGVPQHSNVRMANGPGQPAHVSNDAPSTPQEQAEYQRKLETLKPYCHNLRIRAHQCRMEGNPEAAGKLETMLGVLEARRVVSLEYLSNLESWIHKKADFLGTVPMMPPGPAMQNMDTMMHDPMQQQYGYGMPPSGMWGPPSGHQMMMQPQYGHPHQMGPGGGPMHGGYQHDRVEHHRPYPMSRPSQMPQTHPMSQPQTIPQNGGPPVASPMSTGSLPTPPCPVPSNQHYHQNGAEEFYGLVDDLLPAPLESRGGPGVQSRQQSTQRPAAMLPETARAELNGLRDRFEADYNSIEAHDGNSVVVKVKLKAYQNLPLLRLVIPMHYPNGMILVQRAALTIDSYLYDDLQNAVHERLGAPELRTITQFLETWENTVYYSMNNQGAQSTAFDDIFSTYDSIIS</sequence>
<keyword evidence="14" id="KW-1185">Reference proteome</keyword>
<feature type="region of interest" description="Disordered" evidence="10">
    <location>
        <begin position="192"/>
        <end position="371"/>
    </location>
</feature>
<feature type="compositionally biased region" description="Low complexity" evidence="10">
    <location>
        <begin position="547"/>
        <end position="558"/>
    </location>
</feature>
<comment type="caution">
    <text evidence="13">The sequence shown here is derived from an EMBL/GenBank/DDBJ whole genome shotgun (WGS) entry which is preliminary data.</text>
</comment>
<evidence type="ECO:0000256" key="1">
    <source>
        <dbReference type="ARBA" id="ARBA00004123"/>
    </source>
</evidence>
<evidence type="ECO:0000256" key="9">
    <source>
        <dbReference type="RuleBase" id="RU364148"/>
    </source>
</evidence>
<feature type="compositionally biased region" description="Polar residues" evidence="10">
    <location>
        <begin position="635"/>
        <end position="650"/>
    </location>
</feature>
<feature type="compositionally biased region" description="Low complexity" evidence="10">
    <location>
        <begin position="613"/>
        <end position="623"/>
    </location>
</feature>
<protein>
    <recommendedName>
        <fullName evidence="3 9">Mediator of RNA polymerase II transcription subunit 15</fullName>
    </recommendedName>
    <alternativeName>
        <fullName evidence="8 9">Mediator complex subunit 15</fullName>
    </alternativeName>
</protein>
<feature type="region of interest" description="Disordered" evidence="10">
    <location>
        <begin position="693"/>
        <end position="775"/>
    </location>
</feature>
<feature type="compositionally biased region" description="Low complexity" evidence="10">
    <location>
        <begin position="325"/>
        <end position="336"/>
    </location>
</feature>
<evidence type="ECO:0000259" key="11">
    <source>
        <dbReference type="Pfam" id="PF09606"/>
    </source>
</evidence>
<feature type="region of interest" description="Disordered" evidence="10">
    <location>
        <begin position="541"/>
        <end position="656"/>
    </location>
</feature>
<dbReference type="Gene3D" id="1.10.246.20">
    <property type="entry name" value="Coactivator CBP, KIX domain"/>
    <property type="match status" value="1"/>
</dbReference>
<organism evidence="13 14">
    <name type="scientific">Mesorhabditis spiculigera</name>
    <dbReference type="NCBI Taxonomy" id="96644"/>
    <lineage>
        <taxon>Eukaryota</taxon>
        <taxon>Metazoa</taxon>
        <taxon>Ecdysozoa</taxon>
        <taxon>Nematoda</taxon>
        <taxon>Chromadorea</taxon>
        <taxon>Rhabditida</taxon>
        <taxon>Rhabditina</taxon>
        <taxon>Rhabditomorpha</taxon>
        <taxon>Rhabditoidea</taxon>
        <taxon>Rhabditidae</taxon>
        <taxon>Mesorhabditinae</taxon>
        <taxon>Mesorhabditis</taxon>
    </lineage>
</organism>
<feature type="compositionally biased region" description="Pro residues" evidence="10">
    <location>
        <begin position="73"/>
        <end position="86"/>
    </location>
</feature>
<feature type="compositionally biased region" description="Pro residues" evidence="10">
    <location>
        <begin position="758"/>
        <end position="771"/>
    </location>
</feature>
<comment type="subcellular location">
    <subcellularLocation>
        <location evidence="1 9">Nucleus</location>
    </subcellularLocation>
</comment>
<keyword evidence="6 9" id="KW-0804">Transcription</keyword>
<keyword evidence="7 9" id="KW-0539">Nucleus</keyword>
<gene>
    <name evidence="9" type="primary">MED15</name>
    <name evidence="13" type="ORF">MSPICULIGERA_LOCUS18942</name>
</gene>
<dbReference type="GO" id="GO:0006355">
    <property type="term" value="P:regulation of DNA-templated transcription"/>
    <property type="evidence" value="ECO:0007669"/>
    <property type="project" value="InterPro"/>
</dbReference>
<feature type="domain" description="Mediator of RNA polymerase II transcription subunit 15 N-terminal" evidence="11">
    <location>
        <begin position="649"/>
        <end position="695"/>
    </location>
</feature>
<feature type="region of interest" description="Disordered" evidence="10">
    <location>
        <begin position="1142"/>
        <end position="1166"/>
    </location>
</feature>
<evidence type="ECO:0000256" key="6">
    <source>
        <dbReference type="ARBA" id="ARBA00023163"/>
    </source>
</evidence>
<dbReference type="InterPro" id="IPR048386">
    <property type="entry name" value="Med15_C"/>
</dbReference>
<feature type="compositionally biased region" description="Polar residues" evidence="10">
    <location>
        <begin position="308"/>
        <end position="319"/>
    </location>
</feature>
<dbReference type="GO" id="GO:0003712">
    <property type="term" value="F:transcription coregulator activity"/>
    <property type="evidence" value="ECO:0007669"/>
    <property type="project" value="InterPro"/>
</dbReference>
<dbReference type="Pfam" id="PF21539">
    <property type="entry name" value="Med15_C"/>
    <property type="match status" value="1"/>
</dbReference>
<feature type="compositionally biased region" description="Pro residues" evidence="10">
    <location>
        <begin position="203"/>
        <end position="214"/>
    </location>
</feature>
<dbReference type="GO" id="GO:0005634">
    <property type="term" value="C:nucleus"/>
    <property type="evidence" value="ECO:0007669"/>
    <property type="project" value="UniProtKB-SubCell"/>
</dbReference>